<proteinExistence type="inferred from homology"/>
<evidence type="ECO:0000256" key="4">
    <source>
        <dbReference type="ARBA" id="ARBA00023241"/>
    </source>
</evidence>
<dbReference type="AlphaFoldDB" id="A0A7J0DR87"/>
<dbReference type="Proteomes" id="UP000585474">
    <property type="component" value="Unassembled WGS sequence"/>
</dbReference>
<dbReference type="CDD" id="cd03784">
    <property type="entry name" value="GT1_Gtf-like"/>
    <property type="match status" value="1"/>
</dbReference>
<gene>
    <name evidence="5" type="ORF">Acr_00g0063530</name>
</gene>
<dbReference type="GO" id="GO:0035251">
    <property type="term" value="F:UDP-glucosyltransferase activity"/>
    <property type="evidence" value="ECO:0007669"/>
    <property type="project" value="InterPro"/>
</dbReference>
<evidence type="ECO:0000313" key="6">
    <source>
        <dbReference type="Proteomes" id="UP000585474"/>
    </source>
</evidence>
<dbReference type="GO" id="GO:0009813">
    <property type="term" value="P:flavonoid biosynthetic process"/>
    <property type="evidence" value="ECO:0007669"/>
    <property type="project" value="UniProtKB-KW"/>
</dbReference>
<dbReference type="EMBL" id="BJWL01000333">
    <property type="protein sequence ID" value="GFS39540.1"/>
    <property type="molecule type" value="Genomic_DNA"/>
</dbReference>
<keyword evidence="6" id="KW-1185">Reference proteome</keyword>
<organism evidence="5 6">
    <name type="scientific">Actinidia rufa</name>
    <dbReference type="NCBI Taxonomy" id="165716"/>
    <lineage>
        <taxon>Eukaryota</taxon>
        <taxon>Viridiplantae</taxon>
        <taxon>Streptophyta</taxon>
        <taxon>Embryophyta</taxon>
        <taxon>Tracheophyta</taxon>
        <taxon>Spermatophyta</taxon>
        <taxon>Magnoliopsida</taxon>
        <taxon>eudicotyledons</taxon>
        <taxon>Gunneridae</taxon>
        <taxon>Pentapetalae</taxon>
        <taxon>asterids</taxon>
        <taxon>Ericales</taxon>
        <taxon>Actinidiaceae</taxon>
        <taxon>Actinidia</taxon>
    </lineage>
</organism>
<dbReference type="PANTHER" id="PTHR48049">
    <property type="entry name" value="GLYCOSYLTRANSFERASE"/>
    <property type="match status" value="1"/>
</dbReference>
<dbReference type="FunFam" id="3.40.50.2000:FF:000088">
    <property type="entry name" value="Glycosyltransferase"/>
    <property type="match status" value="1"/>
</dbReference>
<sequence>MESNTKKLHIAMFPWSAFGHMIPYLELAKLIAQQGHKVSFIATDKNIDRLPKPPPSISSLLTFVKLPLPAVPHLPAEAEATTDLPYDKVQYLKIAYDRLREPMKRFLQESAPDWVMYDFAPHWVGPVAAELGIPCAFFSIMIASCLAFVEPTAEEAVAEVGWDERTELEDYARPPKWVPFPTTVTFRVFEILKMADSFTGNDSGVKDIDRFKLSLKGCDVIAVRSCAEFEPEWLHLLEDLHRKPVFPVGQLPTTAVSGVDNDNTNTEWLAMKQWLDRQEKSSVVYVAFGSEAKPTQHELTEIALGLERSELPFFWVLKTRRGPYDTEVIELPEGFETRTRDRGMVCTGWVPQLRILSHHSVGGFLTHSGWTSVVEAIQFERPLILLTFLADQGINARLLEAKEMAYSIPRDERDGSFTRDSVAESLRRVVVAEEGKLYRDNIKAMKGLFVDRVRQERLRIPTLMPRALHWPGPSPNSESSSPAQFKVCGPLTWIGSDRAGPRDVSCSPSPALAGFGLRTF</sequence>
<comment type="similarity">
    <text evidence="1">Belongs to the UDP-glycosyltransferase family.</text>
</comment>
<keyword evidence="2" id="KW-0328">Glycosyltransferase</keyword>
<evidence type="ECO:0000256" key="1">
    <source>
        <dbReference type="ARBA" id="ARBA00009995"/>
    </source>
</evidence>
<protein>
    <submittedName>
        <fullName evidence="5">UDP-Glycosyltransferase superfamily protein</fullName>
    </submittedName>
</protein>
<accession>A0A7J0DR87</accession>
<evidence type="ECO:0000313" key="5">
    <source>
        <dbReference type="EMBL" id="GFS39540.1"/>
    </source>
</evidence>
<dbReference type="FunFam" id="3.40.50.2000:FF:000037">
    <property type="entry name" value="Glycosyltransferase"/>
    <property type="match status" value="1"/>
</dbReference>
<evidence type="ECO:0000256" key="3">
    <source>
        <dbReference type="ARBA" id="ARBA00022679"/>
    </source>
</evidence>
<dbReference type="InterPro" id="IPR002213">
    <property type="entry name" value="UDP_glucos_trans"/>
</dbReference>
<dbReference type="InterPro" id="IPR050481">
    <property type="entry name" value="UDP-glycosyltransf_plant"/>
</dbReference>
<dbReference type="OrthoDB" id="5835829at2759"/>
<reference evidence="6" key="1">
    <citation type="submission" date="2019-07" db="EMBL/GenBank/DDBJ databases">
        <title>De Novo Assembly of kiwifruit Actinidia rufa.</title>
        <authorList>
            <person name="Sugita-Konishi S."/>
            <person name="Sato K."/>
            <person name="Mori E."/>
            <person name="Abe Y."/>
            <person name="Kisaki G."/>
            <person name="Hamano K."/>
            <person name="Suezawa K."/>
            <person name="Otani M."/>
            <person name="Fukuda T."/>
            <person name="Manabe T."/>
            <person name="Gomi K."/>
            <person name="Tabuchi M."/>
            <person name="Akimitsu K."/>
            <person name="Kataoka I."/>
        </authorList>
    </citation>
    <scope>NUCLEOTIDE SEQUENCE [LARGE SCALE GENOMIC DNA]</scope>
    <source>
        <strain evidence="6">cv. Fuchu</strain>
    </source>
</reference>
<dbReference type="Gene3D" id="3.40.50.2000">
    <property type="entry name" value="Glycogen Phosphorylase B"/>
    <property type="match status" value="2"/>
</dbReference>
<name>A0A7J0DR87_9ERIC</name>
<dbReference type="Pfam" id="PF00201">
    <property type="entry name" value="UDPGT"/>
    <property type="match status" value="1"/>
</dbReference>
<evidence type="ECO:0000256" key="2">
    <source>
        <dbReference type="ARBA" id="ARBA00022676"/>
    </source>
</evidence>
<keyword evidence="4" id="KW-0284">Flavonoid biosynthesis</keyword>
<keyword evidence="3 5" id="KW-0808">Transferase</keyword>
<dbReference type="PANTHER" id="PTHR48049:SF160">
    <property type="entry name" value="UDP-GLYCOSYLTRANSFERASE 91A1"/>
    <property type="match status" value="1"/>
</dbReference>
<dbReference type="SUPFAM" id="SSF53756">
    <property type="entry name" value="UDP-Glycosyltransferase/glycogen phosphorylase"/>
    <property type="match status" value="1"/>
</dbReference>
<comment type="caution">
    <text evidence="5">The sequence shown here is derived from an EMBL/GenBank/DDBJ whole genome shotgun (WGS) entry which is preliminary data.</text>
</comment>